<dbReference type="PROSITE" id="PS50119">
    <property type="entry name" value="ZF_BBOX"/>
    <property type="match status" value="1"/>
</dbReference>
<proteinExistence type="predicted"/>
<dbReference type="GO" id="GO:0008270">
    <property type="term" value="F:zinc ion binding"/>
    <property type="evidence" value="ECO:0007669"/>
    <property type="project" value="UniProtKB-KW"/>
</dbReference>
<dbReference type="EMBL" id="CAJPWZ010002602">
    <property type="protein sequence ID" value="CAG2241892.1"/>
    <property type="molecule type" value="Genomic_DNA"/>
</dbReference>
<comment type="caution">
    <text evidence="3">The sequence shown here is derived from an EMBL/GenBank/DDBJ whole genome shotgun (WGS) entry which is preliminary data.</text>
</comment>
<protein>
    <recommendedName>
        <fullName evidence="2">B box-type domain-containing protein</fullName>
    </recommendedName>
</protein>
<keyword evidence="4" id="KW-1185">Reference proteome</keyword>
<reference evidence="3" key="1">
    <citation type="submission" date="2021-03" db="EMBL/GenBank/DDBJ databases">
        <authorList>
            <person name="Bekaert M."/>
        </authorList>
    </citation>
    <scope>NUCLEOTIDE SEQUENCE</scope>
</reference>
<dbReference type="AlphaFoldDB" id="A0A8S3U696"/>
<dbReference type="InterPro" id="IPR000315">
    <property type="entry name" value="Znf_B-box"/>
</dbReference>
<keyword evidence="1" id="KW-0479">Metal-binding</keyword>
<gene>
    <name evidence="3" type="ORF">MEDL_54089</name>
</gene>
<evidence type="ECO:0000256" key="1">
    <source>
        <dbReference type="PROSITE-ProRule" id="PRU00024"/>
    </source>
</evidence>
<accession>A0A8S3U696</accession>
<feature type="domain" description="B box-type" evidence="2">
    <location>
        <begin position="3"/>
        <end position="53"/>
    </location>
</feature>
<sequence length="213" mass="24829">MAASSQSCGVCDLRLIIKPSIVWCTECNEGLCTECKEHHSLSNLCRSHYVLPFIVYHKLAADILKTTHYCTKHDENECIFDSHKECRDFVELNDAIHNIKTFNAMCQIEETLLEVAENLQNIRQHQQDSLTTLKDSRKKKEKEIKTTRTKINSHLDKLQENLIKQPYDIEINENSKICQLLSSVEKQEKEIAECKRNIMNIKQHATEFKSFFQ</sequence>
<dbReference type="OrthoDB" id="6121460at2759"/>
<keyword evidence="1" id="KW-0863">Zinc-finger</keyword>
<evidence type="ECO:0000313" key="3">
    <source>
        <dbReference type="EMBL" id="CAG2241892.1"/>
    </source>
</evidence>
<organism evidence="3 4">
    <name type="scientific">Mytilus edulis</name>
    <name type="common">Blue mussel</name>
    <dbReference type="NCBI Taxonomy" id="6550"/>
    <lineage>
        <taxon>Eukaryota</taxon>
        <taxon>Metazoa</taxon>
        <taxon>Spiralia</taxon>
        <taxon>Lophotrochozoa</taxon>
        <taxon>Mollusca</taxon>
        <taxon>Bivalvia</taxon>
        <taxon>Autobranchia</taxon>
        <taxon>Pteriomorphia</taxon>
        <taxon>Mytilida</taxon>
        <taxon>Mytiloidea</taxon>
        <taxon>Mytilidae</taxon>
        <taxon>Mytilinae</taxon>
        <taxon>Mytilus</taxon>
    </lineage>
</organism>
<keyword evidence="1" id="KW-0862">Zinc</keyword>
<name>A0A8S3U696_MYTED</name>
<evidence type="ECO:0000259" key="2">
    <source>
        <dbReference type="PROSITE" id="PS50119"/>
    </source>
</evidence>
<evidence type="ECO:0000313" key="4">
    <source>
        <dbReference type="Proteomes" id="UP000683360"/>
    </source>
</evidence>
<dbReference type="CDD" id="cd19757">
    <property type="entry name" value="Bbox1"/>
    <property type="match status" value="1"/>
</dbReference>
<dbReference type="Proteomes" id="UP000683360">
    <property type="component" value="Unassembled WGS sequence"/>
</dbReference>